<proteinExistence type="predicted"/>
<dbReference type="GeneID" id="54634016"/>
<dbReference type="OrthoDB" id="4034100at2759"/>
<reference evidence="2" key="3">
    <citation type="submission" date="2025-07" db="EMBL/GenBank/DDBJ databases">
        <authorList>
            <consortium name="NCBI Genome Project"/>
        </authorList>
    </citation>
    <scope>NUCLEOTIDE SEQUENCE</scope>
    <source>
        <strain evidence="2">CBS432</strain>
    </source>
</reference>
<organism evidence="2">
    <name type="scientific">Saccharomyces paradoxus</name>
    <name type="common">Yeast</name>
    <name type="synonym">Saccharomyces douglasii</name>
    <dbReference type="NCBI Taxonomy" id="27291"/>
    <lineage>
        <taxon>Eukaryota</taxon>
        <taxon>Fungi</taxon>
        <taxon>Dikarya</taxon>
        <taxon>Ascomycota</taxon>
        <taxon>Saccharomycotina</taxon>
        <taxon>Saccharomycetes</taxon>
        <taxon>Saccharomycetales</taxon>
        <taxon>Saccharomycetaceae</taxon>
        <taxon>Saccharomyces</taxon>
    </lineage>
</organism>
<evidence type="ECO:0000313" key="2">
    <source>
        <dbReference type="RefSeq" id="XP_033769571.1"/>
    </source>
</evidence>
<dbReference type="VEuPathDB" id="FungiDB:SPAR_P00740"/>
<sequence length="464" mass="53472">MGIPMQIYQDGERVSFSGRGDQNVFDERAGKYCYHTVNNDYPQLPNMIKEHIYQLTLNGVGEDGEDVENSSEDDDEYDEEKEVEDNFRSNCGLEFVRINNYFSTHDLQNFESFRNFNRKYWIFYSNQAEDKKLLLYDFNGQHMIFVKQQFHGQLNLLLSTAVICMDCNFDYNSNAVQILVGFQNGKLLKLSCDLNGNVNNHLLLKDPSISSHQNERYLSILNVWAGLLPHFVVSFSLKDGLLITSLDHQQTNGSFQSFQTNLDLPRDLHTTTNVKSVLNFPQFTLYRGNDMMFHCKNFLEPDASSLNKEIRLMLKMDEDVQKIDYLLKTNHILLETNVRYLSIPTQNPVENSSATTPASNNNEVYPIFYKTQELHVHASRTGRQIANNGKYIFITEQHLYGTALSVYKYSTSLKRWLFVGYSDIRAKYGIMSVKDLFVGNCPSVNSPVVTILTDDNNIQTILLK</sequence>
<reference evidence="2" key="2">
    <citation type="submission" date="2020-01" db="EMBL/GenBank/DDBJ databases">
        <title>Population-level Yeast Reference Genomes.</title>
        <authorList>
            <person name="Yue J.-X."/>
        </authorList>
    </citation>
    <scope>NUCLEOTIDE SEQUENCE</scope>
    <source>
        <strain evidence="2">CBS432</strain>
    </source>
</reference>
<reference evidence="2" key="1">
    <citation type="journal article" date="2017" name="Nat. Genet.">
        <title>Contrasting evolutionary genome dynamics between domesticated and wild yeasts.</title>
        <authorList>
            <person name="Yue J.X."/>
            <person name="Li J."/>
            <person name="Aigrain L."/>
            <person name="Hallin J."/>
            <person name="Persson K."/>
            <person name="Oliver K."/>
            <person name="Bergstrom A."/>
            <person name="Coupland P."/>
            <person name="Warringer J."/>
            <person name="Lagomarsino M.C."/>
            <person name="Fischer G."/>
            <person name="Durbin R."/>
            <person name="Liti G."/>
        </authorList>
    </citation>
    <scope>NUCLEOTIDE SEQUENCE</scope>
    <source>
        <strain evidence="2">CBS432</strain>
    </source>
</reference>
<accession>A0A8B8V0S8</accession>
<evidence type="ECO:0000256" key="1">
    <source>
        <dbReference type="SAM" id="MobiDB-lite"/>
    </source>
</evidence>
<feature type="region of interest" description="Disordered" evidence="1">
    <location>
        <begin position="62"/>
        <end position="81"/>
    </location>
</feature>
<dbReference type="AlphaFoldDB" id="A0A8B8V0S8"/>
<dbReference type="RefSeq" id="XP_033769571.1">
    <property type="nucleotide sequence ID" value="XM_033913680.1"/>
</dbReference>
<dbReference type="KEGG" id="spao:SPAR_P00740"/>
<gene>
    <name evidence="2" type="primary">YIG1</name>
    <name evidence="2" type="ORF">SPAR_P00740</name>
</gene>
<name>A0A8B8V0S8_SACPA</name>
<reference evidence="2" key="4">
    <citation type="submission" date="2025-08" db="UniProtKB">
        <authorList>
            <consortium name="RefSeq"/>
        </authorList>
    </citation>
    <scope>IDENTIFICATION</scope>
    <source>
        <strain evidence="2">CBS432</strain>
    </source>
</reference>
<protein>
    <submittedName>
        <fullName evidence="2">Yig1p</fullName>
    </submittedName>
</protein>